<dbReference type="AlphaFoldDB" id="X0U0Y7"/>
<reference evidence="1" key="1">
    <citation type="journal article" date="2014" name="Front. Microbiol.">
        <title>High frequency of phylogenetically diverse reductive dehalogenase-homologous genes in deep subseafloor sedimentary metagenomes.</title>
        <authorList>
            <person name="Kawai M."/>
            <person name="Futagami T."/>
            <person name="Toyoda A."/>
            <person name="Takaki Y."/>
            <person name="Nishi S."/>
            <person name="Hori S."/>
            <person name="Arai W."/>
            <person name="Tsubouchi T."/>
            <person name="Morono Y."/>
            <person name="Uchiyama I."/>
            <person name="Ito T."/>
            <person name="Fujiyama A."/>
            <person name="Inagaki F."/>
            <person name="Takami H."/>
        </authorList>
    </citation>
    <scope>NUCLEOTIDE SEQUENCE</scope>
    <source>
        <strain evidence="1">Expedition CK06-06</strain>
    </source>
</reference>
<dbReference type="PANTHER" id="PTHR43293">
    <property type="entry name" value="ACETATE COA-TRANSFERASE YDIF"/>
    <property type="match status" value="1"/>
</dbReference>
<evidence type="ECO:0008006" key="2">
    <source>
        <dbReference type="Google" id="ProtNLM"/>
    </source>
</evidence>
<gene>
    <name evidence="1" type="ORF">S01H1_31915</name>
</gene>
<dbReference type="SMART" id="SM00882">
    <property type="entry name" value="CoA_trans"/>
    <property type="match status" value="1"/>
</dbReference>
<dbReference type="SUPFAM" id="SSF100950">
    <property type="entry name" value="NagB/RpiA/CoA transferase-like"/>
    <property type="match status" value="1"/>
</dbReference>
<dbReference type="GO" id="GO:0008410">
    <property type="term" value="F:CoA-transferase activity"/>
    <property type="evidence" value="ECO:0007669"/>
    <property type="project" value="InterPro"/>
</dbReference>
<dbReference type="Pfam" id="PF01144">
    <property type="entry name" value="CoA_trans"/>
    <property type="match status" value="1"/>
</dbReference>
<dbReference type="InterPro" id="IPR037171">
    <property type="entry name" value="NagB/RpiA_transferase-like"/>
</dbReference>
<sequence length="243" mass="26347">MVGTQWPVIVSLLAKSLHAPDIAICLEGGAVLNKIPDRIPFFTGDPVVNANCVLLGNSFDTLGMVLHGGKADMGLLSAASVDRYGNINTTCIGDYTSPKMRFAGSGGACDFGSLASKTIIIVEHDKRRFPKKVDFITTPGYLSGKNSRIAAGLRPETGPYAVVTTLGLFHFDEEGEMILTAYHPSASIQEVRENVQWDLKVGSNVKPLVPPGEKELEVLRYQLDPEGMYLRNARSLRGRQISI</sequence>
<comment type="caution">
    <text evidence="1">The sequence shown here is derived from an EMBL/GenBank/DDBJ whole genome shotgun (WGS) entry which is preliminary data.</text>
</comment>
<organism evidence="1">
    <name type="scientific">marine sediment metagenome</name>
    <dbReference type="NCBI Taxonomy" id="412755"/>
    <lineage>
        <taxon>unclassified sequences</taxon>
        <taxon>metagenomes</taxon>
        <taxon>ecological metagenomes</taxon>
    </lineage>
</organism>
<dbReference type="PANTHER" id="PTHR43293:SF3">
    <property type="entry name" value="CHOLESTEROL RING-CLEAVING HYDROLASE IPDB SUBUNIT"/>
    <property type="match status" value="1"/>
</dbReference>
<evidence type="ECO:0000313" key="1">
    <source>
        <dbReference type="EMBL" id="GAF94077.1"/>
    </source>
</evidence>
<dbReference type="InterPro" id="IPR004165">
    <property type="entry name" value="CoA_trans_fam_I"/>
</dbReference>
<name>X0U0Y7_9ZZZZ</name>
<accession>X0U0Y7</accession>
<proteinExistence type="predicted"/>
<dbReference type="EMBL" id="BARS01019727">
    <property type="protein sequence ID" value="GAF94077.1"/>
    <property type="molecule type" value="Genomic_DNA"/>
</dbReference>
<dbReference type="Gene3D" id="3.40.1080.10">
    <property type="entry name" value="Glutaconate Coenzyme A-transferase"/>
    <property type="match status" value="1"/>
</dbReference>
<protein>
    <recommendedName>
        <fullName evidence="2">CoA-transferase subunit beta</fullName>
    </recommendedName>
</protein>